<dbReference type="Pfam" id="PF17917">
    <property type="entry name" value="RT_RNaseH"/>
    <property type="match status" value="1"/>
</dbReference>
<evidence type="ECO:0000256" key="6">
    <source>
        <dbReference type="ARBA" id="ARBA00022918"/>
    </source>
</evidence>
<evidence type="ECO:0000313" key="9">
    <source>
        <dbReference type="Proteomes" id="UP000257109"/>
    </source>
</evidence>
<dbReference type="GO" id="GO:0004519">
    <property type="term" value="F:endonuclease activity"/>
    <property type="evidence" value="ECO:0007669"/>
    <property type="project" value="UniProtKB-KW"/>
</dbReference>
<dbReference type="PANTHER" id="PTHR34072">
    <property type="entry name" value="ENZYMATIC POLYPROTEIN-RELATED"/>
    <property type="match status" value="1"/>
</dbReference>
<dbReference type="EMBL" id="QJKJ01002238">
    <property type="protein sequence ID" value="RDY03670.1"/>
    <property type="molecule type" value="Genomic_DNA"/>
</dbReference>
<dbReference type="Proteomes" id="UP000257109">
    <property type="component" value="Unassembled WGS sequence"/>
</dbReference>
<dbReference type="OrthoDB" id="10055717at2759"/>
<feature type="domain" description="Reverse transcriptase RNase H-like" evidence="7">
    <location>
        <begin position="14"/>
        <end position="108"/>
    </location>
</feature>
<proteinExistence type="predicted"/>
<keyword evidence="3" id="KW-0540">Nuclease</keyword>
<dbReference type="InterPro" id="IPR041373">
    <property type="entry name" value="RT_RNaseH"/>
</dbReference>
<keyword evidence="4" id="KW-0255">Endonuclease</keyword>
<dbReference type="GO" id="GO:0016787">
    <property type="term" value="F:hydrolase activity"/>
    <property type="evidence" value="ECO:0007669"/>
    <property type="project" value="UniProtKB-KW"/>
</dbReference>
<comment type="caution">
    <text evidence="8">The sequence shown here is derived from an EMBL/GenBank/DDBJ whole genome shotgun (WGS) entry which is preliminary data.</text>
</comment>
<feature type="non-terminal residue" evidence="8">
    <location>
        <position position="1"/>
    </location>
</feature>
<sequence>MWNSIAPILQAPNWDQPFKLMCDASNSALGAVLGQRAGIGQLVHVIAYASQTMDLAQQNHTTTEKELLAIVFALDKFHSYLFGSRIIVFSDHAALRFLLKKPDAKPRLPSRD</sequence>
<evidence type="ECO:0000256" key="1">
    <source>
        <dbReference type="ARBA" id="ARBA00022679"/>
    </source>
</evidence>
<keyword evidence="2" id="KW-0548">Nucleotidyltransferase</keyword>
<evidence type="ECO:0000256" key="2">
    <source>
        <dbReference type="ARBA" id="ARBA00022695"/>
    </source>
</evidence>
<evidence type="ECO:0000259" key="7">
    <source>
        <dbReference type="Pfam" id="PF17917"/>
    </source>
</evidence>
<name>A0A371HLN3_MUCPR</name>
<dbReference type="AlphaFoldDB" id="A0A371HLN3"/>
<dbReference type="CDD" id="cd09274">
    <property type="entry name" value="RNase_HI_RT_Ty3"/>
    <property type="match status" value="1"/>
</dbReference>
<dbReference type="GO" id="GO:0003964">
    <property type="term" value="F:RNA-directed DNA polymerase activity"/>
    <property type="evidence" value="ECO:0007669"/>
    <property type="project" value="UniProtKB-KW"/>
</dbReference>
<dbReference type="SUPFAM" id="SSF56672">
    <property type="entry name" value="DNA/RNA polymerases"/>
    <property type="match status" value="1"/>
</dbReference>
<dbReference type="FunFam" id="3.10.20.370:FF:000001">
    <property type="entry name" value="Retrovirus-related Pol polyprotein from transposon 17.6-like protein"/>
    <property type="match status" value="1"/>
</dbReference>
<dbReference type="InterPro" id="IPR043502">
    <property type="entry name" value="DNA/RNA_pol_sf"/>
</dbReference>
<protein>
    <submittedName>
        <fullName evidence="8">Retrovirus-related Pol polyprotein</fullName>
    </submittedName>
</protein>
<organism evidence="8 9">
    <name type="scientific">Mucuna pruriens</name>
    <name type="common">Velvet bean</name>
    <name type="synonym">Dolichos pruriens</name>
    <dbReference type="NCBI Taxonomy" id="157652"/>
    <lineage>
        <taxon>Eukaryota</taxon>
        <taxon>Viridiplantae</taxon>
        <taxon>Streptophyta</taxon>
        <taxon>Embryophyta</taxon>
        <taxon>Tracheophyta</taxon>
        <taxon>Spermatophyta</taxon>
        <taxon>Magnoliopsida</taxon>
        <taxon>eudicotyledons</taxon>
        <taxon>Gunneridae</taxon>
        <taxon>Pentapetalae</taxon>
        <taxon>rosids</taxon>
        <taxon>fabids</taxon>
        <taxon>Fabales</taxon>
        <taxon>Fabaceae</taxon>
        <taxon>Papilionoideae</taxon>
        <taxon>50 kb inversion clade</taxon>
        <taxon>NPAAA clade</taxon>
        <taxon>indigoferoid/millettioid clade</taxon>
        <taxon>Phaseoleae</taxon>
        <taxon>Mucuna</taxon>
    </lineage>
</organism>
<evidence type="ECO:0000256" key="5">
    <source>
        <dbReference type="ARBA" id="ARBA00022801"/>
    </source>
</evidence>
<evidence type="ECO:0000256" key="3">
    <source>
        <dbReference type="ARBA" id="ARBA00022722"/>
    </source>
</evidence>
<gene>
    <name evidence="8" type="primary">pol</name>
    <name evidence="8" type="ORF">CR513_12719</name>
</gene>
<accession>A0A371HLN3</accession>
<keyword evidence="9" id="KW-1185">Reference proteome</keyword>
<dbReference type="PANTHER" id="PTHR34072:SF57">
    <property type="entry name" value="RNA-DIRECTED DNA POLYMERASE"/>
    <property type="match status" value="1"/>
</dbReference>
<evidence type="ECO:0000256" key="4">
    <source>
        <dbReference type="ARBA" id="ARBA00022759"/>
    </source>
</evidence>
<evidence type="ECO:0000313" key="8">
    <source>
        <dbReference type="EMBL" id="RDY03670.1"/>
    </source>
</evidence>
<dbReference type="Gene3D" id="3.10.20.370">
    <property type="match status" value="1"/>
</dbReference>
<keyword evidence="6" id="KW-0695">RNA-directed DNA polymerase</keyword>
<keyword evidence="5" id="KW-0378">Hydrolase</keyword>
<keyword evidence="1" id="KW-0808">Transferase</keyword>
<reference evidence="8" key="1">
    <citation type="submission" date="2018-05" db="EMBL/GenBank/DDBJ databases">
        <title>Draft genome of Mucuna pruriens seed.</title>
        <authorList>
            <person name="Nnadi N.E."/>
            <person name="Vos R."/>
            <person name="Hasami M.H."/>
            <person name="Devisetty U.K."/>
            <person name="Aguiy J.C."/>
        </authorList>
    </citation>
    <scope>NUCLEOTIDE SEQUENCE [LARGE SCALE GENOMIC DNA]</scope>
    <source>
        <strain evidence="8">JCA_2017</strain>
    </source>
</reference>